<dbReference type="InterPro" id="IPR011051">
    <property type="entry name" value="RmlC_Cupin_sf"/>
</dbReference>
<name>A0AAD9MVA6_9ANNE</name>
<dbReference type="CDD" id="cd20289">
    <property type="entry name" value="cupin_ADO"/>
    <property type="match status" value="1"/>
</dbReference>
<dbReference type="Pfam" id="PF07847">
    <property type="entry name" value="PCO_ADO"/>
    <property type="match status" value="1"/>
</dbReference>
<keyword evidence="3" id="KW-0408">Iron</keyword>
<evidence type="ECO:0000313" key="4">
    <source>
        <dbReference type="EMBL" id="KAK2144309.1"/>
    </source>
</evidence>
<dbReference type="InterPro" id="IPR014710">
    <property type="entry name" value="RmlC-like_jellyroll"/>
</dbReference>
<keyword evidence="2" id="KW-0560">Oxidoreductase</keyword>
<organism evidence="4 5">
    <name type="scientific">Paralvinella palmiformis</name>
    <dbReference type="NCBI Taxonomy" id="53620"/>
    <lineage>
        <taxon>Eukaryota</taxon>
        <taxon>Metazoa</taxon>
        <taxon>Spiralia</taxon>
        <taxon>Lophotrochozoa</taxon>
        <taxon>Annelida</taxon>
        <taxon>Polychaeta</taxon>
        <taxon>Sedentaria</taxon>
        <taxon>Canalipalpata</taxon>
        <taxon>Terebellida</taxon>
        <taxon>Terebelliformia</taxon>
        <taxon>Alvinellidae</taxon>
        <taxon>Paralvinella</taxon>
    </lineage>
</organism>
<dbReference type="GO" id="GO:0005739">
    <property type="term" value="C:mitochondrion"/>
    <property type="evidence" value="ECO:0007669"/>
    <property type="project" value="TreeGrafter"/>
</dbReference>
<dbReference type="GO" id="GO:0046872">
    <property type="term" value="F:metal ion binding"/>
    <property type="evidence" value="ECO:0007669"/>
    <property type="project" value="UniProtKB-KW"/>
</dbReference>
<evidence type="ECO:0008006" key="6">
    <source>
        <dbReference type="Google" id="ProtNLM"/>
    </source>
</evidence>
<dbReference type="SUPFAM" id="SSF51182">
    <property type="entry name" value="RmlC-like cupins"/>
    <property type="match status" value="1"/>
</dbReference>
<comment type="caution">
    <text evidence="4">The sequence shown here is derived from an EMBL/GenBank/DDBJ whole genome shotgun (WGS) entry which is preliminary data.</text>
</comment>
<dbReference type="Proteomes" id="UP001208570">
    <property type="component" value="Unassembled WGS sequence"/>
</dbReference>
<dbReference type="PANTHER" id="PTHR22966">
    <property type="entry name" value="2-AMINOETHANETHIOL DIOXYGENASE"/>
    <property type="match status" value="1"/>
</dbReference>
<protein>
    <recommendedName>
        <fullName evidence="6">2-aminoethanethiol dioxygenase</fullName>
    </recommendedName>
</protein>
<dbReference type="InterPro" id="IPR012864">
    <property type="entry name" value="PCO/ADO"/>
</dbReference>
<evidence type="ECO:0000313" key="5">
    <source>
        <dbReference type="Proteomes" id="UP001208570"/>
    </source>
</evidence>
<sequence length="255" mass="28416">MAALIEKVANLAYKTFADFSHTNSLTVVGQKLPALKGLVGFVTSKDVVLDDRLVTSTGPFNLEYGVGAPVTYMHLWEDKVLSIGVFIVKHGMSIPLHDHPMMYGLIKVLHGTMHVTSFSQHSCEDERLADKVLSSLPPSQRRLVRCVDSLPEAMVDKHSDPCVLTPTIGNYHEITAVDGPMAFLDILAPPYDHDPQSRECHYYRELDIANIQSQGEQSGERCRISCLVPVGQPNNFWCDSAVYRGPKLRPNEEQR</sequence>
<dbReference type="PANTHER" id="PTHR22966:SF61">
    <property type="entry name" value="2-AMINOETHANETHIOL DIOXYGENASE"/>
    <property type="match status" value="1"/>
</dbReference>
<dbReference type="Gene3D" id="2.60.120.10">
    <property type="entry name" value="Jelly Rolls"/>
    <property type="match status" value="1"/>
</dbReference>
<dbReference type="GO" id="GO:0016702">
    <property type="term" value="F:oxidoreductase activity, acting on single donors with incorporation of molecular oxygen, incorporation of two atoms of oxygen"/>
    <property type="evidence" value="ECO:0007669"/>
    <property type="project" value="InterPro"/>
</dbReference>
<dbReference type="EMBL" id="JAODUP010000769">
    <property type="protein sequence ID" value="KAK2144309.1"/>
    <property type="molecule type" value="Genomic_DNA"/>
</dbReference>
<evidence type="ECO:0000256" key="3">
    <source>
        <dbReference type="ARBA" id="ARBA00023004"/>
    </source>
</evidence>
<accession>A0AAD9MVA6</accession>
<evidence type="ECO:0000256" key="2">
    <source>
        <dbReference type="ARBA" id="ARBA00023002"/>
    </source>
</evidence>
<keyword evidence="1" id="KW-0479">Metal-binding</keyword>
<dbReference type="AlphaFoldDB" id="A0AAD9MVA6"/>
<reference evidence="4" key="1">
    <citation type="journal article" date="2023" name="Mol. Biol. Evol.">
        <title>Third-Generation Sequencing Reveals the Adaptive Role of the Epigenome in Three Deep-Sea Polychaetes.</title>
        <authorList>
            <person name="Perez M."/>
            <person name="Aroh O."/>
            <person name="Sun Y."/>
            <person name="Lan Y."/>
            <person name="Juniper S.K."/>
            <person name="Young C.R."/>
            <person name="Angers B."/>
            <person name="Qian P.Y."/>
        </authorList>
    </citation>
    <scope>NUCLEOTIDE SEQUENCE</scope>
    <source>
        <strain evidence="4">P08H-3</strain>
    </source>
</reference>
<gene>
    <name evidence="4" type="ORF">LSH36_769g00110</name>
</gene>
<proteinExistence type="predicted"/>
<keyword evidence="5" id="KW-1185">Reference proteome</keyword>
<evidence type="ECO:0000256" key="1">
    <source>
        <dbReference type="ARBA" id="ARBA00022723"/>
    </source>
</evidence>